<dbReference type="AlphaFoldDB" id="A0A7J6WP74"/>
<protein>
    <submittedName>
        <fullName evidence="1">Uncharacterized protein</fullName>
    </submittedName>
</protein>
<organism evidence="1 2">
    <name type="scientific">Thalictrum thalictroides</name>
    <name type="common">Rue-anemone</name>
    <name type="synonym">Anemone thalictroides</name>
    <dbReference type="NCBI Taxonomy" id="46969"/>
    <lineage>
        <taxon>Eukaryota</taxon>
        <taxon>Viridiplantae</taxon>
        <taxon>Streptophyta</taxon>
        <taxon>Embryophyta</taxon>
        <taxon>Tracheophyta</taxon>
        <taxon>Spermatophyta</taxon>
        <taxon>Magnoliopsida</taxon>
        <taxon>Ranunculales</taxon>
        <taxon>Ranunculaceae</taxon>
        <taxon>Thalictroideae</taxon>
        <taxon>Thalictrum</taxon>
    </lineage>
</organism>
<dbReference type="Proteomes" id="UP000554482">
    <property type="component" value="Unassembled WGS sequence"/>
</dbReference>
<keyword evidence="2" id="KW-1185">Reference proteome</keyword>
<evidence type="ECO:0000313" key="1">
    <source>
        <dbReference type="EMBL" id="KAF5197932.1"/>
    </source>
</evidence>
<reference evidence="1 2" key="1">
    <citation type="submission" date="2020-06" db="EMBL/GenBank/DDBJ databases">
        <title>Transcriptomic and genomic resources for Thalictrum thalictroides and T. hernandezii: Facilitating candidate gene discovery in an emerging model plant lineage.</title>
        <authorList>
            <person name="Arias T."/>
            <person name="Riano-Pachon D.M."/>
            <person name="Di Stilio V.S."/>
        </authorList>
    </citation>
    <scope>NUCLEOTIDE SEQUENCE [LARGE SCALE GENOMIC DNA]</scope>
    <source>
        <strain evidence="2">cv. WT478/WT964</strain>
        <tissue evidence="1">Leaves</tissue>
    </source>
</reference>
<gene>
    <name evidence="1" type="ORF">FRX31_012483</name>
</gene>
<proteinExistence type="predicted"/>
<sequence>MEFLIKLSTPKENTTAKPTRDVVTVKEALQAWPQIRGSRVGRVIWQTIPAAVLWSTLKARNNVIFKGDQFSSSSLIKSVKMNTWAWLEISIEGAEVKRDIRAVDLLFD</sequence>
<accession>A0A7J6WP74</accession>
<comment type="caution">
    <text evidence="1">The sequence shown here is derived from an EMBL/GenBank/DDBJ whole genome shotgun (WGS) entry which is preliminary data.</text>
</comment>
<name>A0A7J6WP74_THATH</name>
<dbReference type="EMBL" id="JABWDY010013996">
    <property type="protein sequence ID" value="KAF5197932.1"/>
    <property type="molecule type" value="Genomic_DNA"/>
</dbReference>
<evidence type="ECO:0000313" key="2">
    <source>
        <dbReference type="Proteomes" id="UP000554482"/>
    </source>
</evidence>